<dbReference type="RefSeq" id="XP_009170184.1">
    <property type="nucleotide sequence ID" value="XM_009171920.1"/>
</dbReference>
<accession>A0A074ZJY1</accession>
<dbReference type="GeneID" id="20328243"/>
<dbReference type="InterPro" id="IPR036116">
    <property type="entry name" value="FN3_sf"/>
</dbReference>
<dbReference type="EMBL" id="KL596757">
    <property type="protein sequence ID" value="KER26082.1"/>
    <property type="molecule type" value="Genomic_DNA"/>
</dbReference>
<name>A0A074ZJY1_OPIVI</name>
<dbReference type="SUPFAM" id="SSF49265">
    <property type="entry name" value="Fibronectin type III"/>
    <property type="match status" value="1"/>
</dbReference>
<proteinExistence type="predicted"/>
<protein>
    <submittedName>
        <fullName evidence="1">Uncharacterized protein</fullName>
    </submittedName>
</protein>
<dbReference type="AlphaFoldDB" id="A0A074ZJY1"/>
<organism evidence="1 2">
    <name type="scientific">Opisthorchis viverrini</name>
    <name type="common">Southeast Asian liver fluke</name>
    <dbReference type="NCBI Taxonomy" id="6198"/>
    <lineage>
        <taxon>Eukaryota</taxon>
        <taxon>Metazoa</taxon>
        <taxon>Spiralia</taxon>
        <taxon>Lophotrochozoa</taxon>
        <taxon>Platyhelminthes</taxon>
        <taxon>Trematoda</taxon>
        <taxon>Digenea</taxon>
        <taxon>Opisthorchiida</taxon>
        <taxon>Opisthorchiata</taxon>
        <taxon>Opisthorchiidae</taxon>
        <taxon>Opisthorchis</taxon>
    </lineage>
</organism>
<dbReference type="Gene3D" id="2.60.40.10">
    <property type="entry name" value="Immunoglobulins"/>
    <property type="match status" value="1"/>
</dbReference>
<feature type="non-terminal residue" evidence="1">
    <location>
        <position position="160"/>
    </location>
</feature>
<gene>
    <name evidence="1" type="ORF">T265_14077</name>
</gene>
<dbReference type="STRING" id="6198.A0A074ZJY1"/>
<reference evidence="1 2" key="1">
    <citation type="submission" date="2013-11" db="EMBL/GenBank/DDBJ databases">
        <title>Opisthorchis viverrini - life in the bile duct.</title>
        <authorList>
            <person name="Young N.D."/>
            <person name="Nagarajan N."/>
            <person name="Lin S.J."/>
            <person name="Korhonen P.K."/>
            <person name="Jex A.R."/>
            <person name="Hall R.S."/>
            <person name="Safavi-Hemami H."/>
            <person name="Kaewkong W."/>
            <person name="Bertrand D."/>
            <person name="Gao S."/>
            <person name="Seet Q."/>
            <person name="Wongkham S."/>
            <person name="Teh B.T."/>
            <person name="Wongkham C."/>
            <person name="Intapan P.M."/>
            <person name="Maleewong W."/>
            <person name="Yang X."/>
            <person name="Hu M."/>
            <person name="Wang Z."/>
            <person name="Hofmann A."/>
            <person name="Sternberg P.W."/>
            <person name="Tan P."/>
            <person name="Wang J."/>
            <person name="Gasser R.B."/>
        </authorList>
    </citation>
    <scope>NUCLEOTIDE SEQUENCE [LARGE SCALE GENOMIC DNA]</scope>
</reference>
<dbReference type="InterPro" id="IPR013783">
    <property type="entry name" value="Ig-like_fold"/>
</dbReference>
<dbReference type="KEGG" id="ovi:T265_14077"/>
<evidence type="ECO:0000313" key="2">
    <source>
        <dbReference type="Proteomes" id="UP000054324"/>
    </source>
</evidence>
<sequence>MFPKLDLNMSTNNISVTLPQPADVTVSNIAIESMESYYANSSMGIDATGKELFAAQRIPSIGPLVVITWSPPDSNQQGTKILASEQTKPNLSITEYQVYVWISPLTSPHPSERKRLIHFLSDTRIPLTDLPLKTLLKVWIRPRTTYGWGKFTKVELRYPK</sequence>
<dbReference type="Proteomes" id="UP000054324">
    <property type="component" value="Unassembled WGS sequence"/>
</dbReference>
<evidence type="ECO:0000313" key="1">
    <source>
        <dbReference type="EMBL" id="KER26082.1"/>
    </source>
</evidence>
<keyword evidence="2" id="KW-1185">Reference proteome</keyword>
<dbReference type="CTD" id="20328243"/>